<accession>A1ZVM9</accession>
<gene>
    <name evidence="1" type="ORF">M23134_00670</name>
</gene>
<evidence type="ECO:0000313" key="1">
    <source>
        <dbReference type="EMBL" id="EAY25572.1"/>
    </source>
</evidence>
<dbReference type="AlphaFoldDB" id="A1ZVM9"/>
<reference evidence="1 2" key="1">
    <citation type="submission" date="2007-01" db="EMBL/GenBank/DDBJ databases">
        <authorList>
            <person name="Haygood M."/>
            <person name="Podell S."/>
            <person name="Anderson C."/>
            <person name="Hopkinson B."/>
            <person name="Roe K."/>
            <person name="Barbeau K."/>
            <person name="Gaasterland T."/>
            <person name="Ferriera S."/>
            <person name="Johnson J."/>
            <person name="Kravitz S."/>
            <person name="Beeson K."/>
            <person name="Sutton G."/>
            <person name="Rogers Y.-H."/>
            <person name="Friedman R."/>
            <person name="Frazier M."/>
            <person name="Venter J.C."/>
        </authorList>
    </citation>
    <scope>NUCLEOTIDE SEQUENCE [LARGE SCALE GENOMIC DNA]</scope>
    <source>
        <strain evidence="1 2">ATCC 23134</strain>
    </source>
</reference>
<protein>
    <submittedName>
        <fullName evidence="1">Uncharacterized protein</fullName>
    </submittedName>
</protein>
<dbReference type="RefSeq" id="WP_002702585.1">
    <property type="nucleotide sequence ID" value="NZ_AAWS01000046.1"/>
</dbReference>
<keyword evidence="2" id="KW-1185">Reference proteome</keyword>
<name>A1ZVM9_MICM2</name>
<proteinExistence type="predicted"/>
<comment type="caution">
    <text evidence="1">The sequence shown here is derived from an EMBL/GenBank/DDBJ whole genome shotgun (WGS) entry which is preliminary data.</text>
</comment>
<sequence>MKQLLLIYCLTIGVGTLQAQSMTKSSRTDSLKCHKIEVDRKKTYQISQSVVVCDTLIMHDKSTLKIVGSKKFALYARYVKIGRRCVMDARGAHGTTRSPDGKVGIQLLLQMNIYTLGDLLINTSGGKGYNKSRYYPKASDEQALIKLGGSGGDIHFTYYSPIAITQSERKRGRATIGCHTKPGASHLPPYMSGVRARFATAPNNLFMHHTLRVTPGQTTPGRAQKSKDAKHQMIKLYEGKVTFLRVEQPLKF</sequence>
<organism evidence="1 2">
    <name type="scientific">Microscilla marina ATCC 23134</name>
    <dbReference type="NCBI Taxonomy" id="313606"/>
    <lineage>
        <taxon>Bacteria</taxon>
        <taxon>Pseudomonadati</taxon>
        <taxon>Bacteroidota</taxon>
        <taxon>Cytophagia</taxon>
        <taxon>Cytophagales</taxon>
        <taxon>Microscillaceae</taxon>
        <taxon>Microscilla</taxon>
    </lineage>
</organism>
<dbReference type="EMBL" id="AAWS01000046">
    <property type="protein sequence ID" value="EAY25572.1"/>
    <property type="molecule type" value="Genomic_DNA"/>
</dbReference>
<dbReference type="OrthoDB" id="853465at2"/>
<evidence type="ECO:0000313" key="2">
    <source>
        <dbReference type="Proteomes" id="UP000004095"/>
    </source>
</evidence>
<dbReference type="Proteomes" id="UP000004095">
    <property type="component" value="Unassembled WGS sequence"/>
</dbReference>